<keyword evidence="3" id="KW-0378">Hydrolase</keyword>
<reference evidence="3 4" key="1">
    <citation type="submission" date="2018-06" db="EMBL/GenBank/DDBJ databases">
        <title>Genomic Encyclopedia of Archaeal and Bacterial Type Strains, Phase II (KMG-II): from individual species to whole genera.</title>
        <authorList>
            <person name="Goeker M."/>
        </authorList>
    </citation>
    <scope>NUCLEOTIDE SEQUENCE [LARGE SCALE GENOMIC DNA]</scope>
    <source>
        <strain evidence="3 4">ATCC BAA-1881</strain>
    </source>
</reference>
<sequence>MMGEKPQQENKKKLFGTHLGRVFEVGFNIGLLESLERHEITAYYGDTYKQDLQKLYAPRLIQQLQKYADVSDSWSKANIERWGYFILMRGYLSGLTFFTEYLQSFQHADYRCVYIQCNFYGSNSLGTYTEKDSRSAALELIQQFDRAGYEVELTEGDLREYQRTGEFLNADTLLLLTNGKKWRMFCVDLSIFTVRTLEDTHDLTDIAFLQQMLVRELSYLRSKSVFTNLSIDADLDTTADVMLSSQLNHYFKAFQHHDKESVKLIQAASYAYSFYAFLRRKAVLDERSDLFINALGYTDRGWSGIAVHQKADKASQMDLLKTCAEIYRQKPYDQQIDEARNELLRSIEQTAGLSFSGSAGRAFVRNLVHLVERGDGIRWLDHEEILEGFASTWTPLQPEILNEEAQKWLEMSGFQGKTLQDAHAELIKQALRSDRLYLFLTGSPGIGKTTALTSFLKEAEANGEGFLLLYASPRKQVNRDIIKKFREEPASQHLFALTTNSTILRAHGSRNGPQKKTAYFYSPERSARFFEGGIDFLPADEAEMQPSFQRARELEEIQEGLLVDKGERVYGVLDSLCSAINVVLSRDISRSVVASVAIQSLKRVGRGENTTLDHLKKMLRSVSNDHGIIPAKMHELRKRIKHVFIMIDEVTGDEGGAAFLAGLQRFLSNNGLLDPTYGFNTKIIVADASIVDSRVIKQHLEKDDFEPNKIYFRKLAKEEQTTPLSVQEISFKLKKGWLINANVYPAERLKLRYEVAVDTLHYQEERYEDRSKQIKQETHERIIRSILQTLERADHQQLLVYIQDKMRLSEIMQAVYKRRQGDFKRGVHYLDIHANNSEYERREIEARREKVKIIFMTASASRGLSFPHARHIIVDIPHFEIEQNLMEILQVIYRGRGQEQYNRGEKQITFYLTERIAYLKPEDRELSVRERMIDLLNMLILLKAAILTRIQGYGNISRKKYVIIPIGGKAVASSGETLTSRIGRLLKELQDQQRLKWENEDLKYVRQALQDLLGSAEIKLQHYGGDATQAFVPLLPTFYQEFVERVRGGLHGLLGWKRFETAYICGGLLVAPCVGRNMQESYWLHANKLLREKVGSKEELLARMEALARDRDYPDSLHDTLRDAIALIKGLERYDSHVTSRYKQDSWHKDQHCAFPLVCLVAYPVFQAYFQGKPQREEQAETSFRALLQTYLRSVCTNADSILPLGSMYEDFPFLIFRSLSLGEARRKIFTGNYLFMSHEMNILNLLLATDRV</sequence>
<gene>
    <name evidence="3" type="ORF">EI42_05307</name>
</gene>
<organism evidence="3 4">
    <name type="scientific">Thermosporothrix hazakensis</name>
    <dbReference type="NCBI Taxonomy" id="644383"/>
    <lineage>
        <taxon>Bacteria</taxon>
        <taxon>Bacillati</taxon>
        <taxon>Chloroflexota</taxon>
        <taxon>Ktedonobacteria</taxon>
        <taxon>Ktedonobacterales</taxon>
        <taxon>Thermosporotrichaceae</taxon>
        <taxon>Thermosporothrix</taxon>
    </lineage>
</organism>
<dbReference type="OrthoDB" id="5557210at2"/>
<dbReference type="GO" id="GO:0004386">
    <property type="term" value="F:helicase activity"/>
    <property type="evidence" value="ECO:0007669"/>
    <property type="project" value="UniProtKB-KW"/>
</dbReference>
<evidence type="ECO:0000313" key="3">
    <source>
        <dbReference type="EMBL" id="PZW22856.1"/>
    </source>
</evidence>
<keyword evidence="3" id="KW-0347">Helicase</keyword>
<dbReference type="Pfam" id="PF00271">
    <property type="entry name" value="Helicase_C"/>
    <property type="match status" value="1"/>
</dbReference>
<keyword evidence="4" id="KW-1185">Reference proteome</keyword>
<dbReference type="InterPro" id="IPR001650">
    <property type="entry name" value="Helicase_C-like"/>
</dbReference>
<dbReference type="EMBL" id="QKUF01000030">
    <property type="protein sequence ID" value="PZW22856.1"/>
    <property type="molecule type" value="Genomic_DNA"/>
</dbReference>
<dbReference type="PROSITE" id="PS51194">
    <property type="entry name" value="HELICASE_CTER"/>
    <property type="match status" value="1"/>
</dbReference>
<dbReference type="InterPro" id="IPR000595">
    <property type="entry name" value="cNMP-bd_dom"/>
</dbReference>
<accession>A0A326TZG6</accession>
<feature type="domain" description="Cyclic nucleotide-binding" evidence="1">
    <location>
        <begin position="426"/>
        <end position="474"/>
    </location>
</feature>
<proteinExistence type="predicted"/>
<name>A0A326TZG6_THEHA</name>
<comment type="caution">
    <text evidence="3">The sequence shown here is derived from an EMBL/GenBank/DDBJ whole genome shotgun (WGS) entry which is preliminary data.</text>
</comment>
<evidence type="ECO:0000259" key="1">
    <source>
        <dbReference type="PROSITE" id="PS50042"/>
    </source>
</evidence>
<evidence type="ECO:0000313" key="4">
    <source>
        <dbReference type="Proteomes" id="UP000248806"/>
    </source>
</evidence>
<protein>
    <submittedName>
        <fullName evidence="3">Helicase-like protein</fullName>
    </submittedName>
</protein>
<evidence type="ECO:0000259" key="2">
    <source>
        <dbReference type="PROSITE" id="PS51194"/>
    </source>
</evidence>
<dbReference type="RefSeq" id="WP_111325576.1">
    <property type="nucleotide sequence ID" value="NZ_BIFX01000001.1"/>
</dbReference>
<dbReference type="Gene3D" id="3.40.50.300">
    <property type="entry name" value="P-loop containing nucleotide triphosphate hydrolases"/>
    <property type="match status" value="2"/>
</dbReference>
<keyword evidence="3" id="KW-0067">ATP-binding</keyword>
<dbReference type="InterPro" id="IPR027417">
    <property type="entry name" value="P-loop_NTPase"/>
</dbReference>
<dbReference type="SUPFAM" id="SSF52540">
    <property type="entry name" value="P-loop containing nucleoside triphosphate hydrolases"/>
    <property type="match status" value="1"/>
</dbReference>
<dbReference type="AlphaFoldDB" id="A0A326TZG6"/>
<keyword evidence="3" id="KW-0547">Nucleotide-binding</keyword>
<dbReference type="PROSITE" id="PS50042">
    <property type="entry name" value="CNMP_BINDING_3"/>
    <property type="match status" value="1"/>
</dbReference>
<dbReference type="Proteomes" id="UP000248806">
    <property type="component" value="Unassembled WGS sequence"/>
</dbReference>
<feature type="domain" description="Helicase C-terminal" evidence="2">
    <location>
        <begin position="785"/>
        <end position="954"/>
    </location>
</feature>